<feature type="region of interest" description="Disordered" evidence="1">
    <location>
        <begin position="123"/>
        <end position="145"/>
    </location>
</feature>
<comment type="caution">
    <text evidence="2">The sequence shown here is derived from an EMBL/GenBank/DDBJ whole genome shotgun (WGS) entry which is preliminary data.</text>
</comment>
<sequence>IINCCLIRVDYAVRISLQIPGAYNLSMDLPVLIGTVPLRPTNYRHVTPVMENGNEPTENPIYYQPAPPYSELDMSIIPAEPPPTYAECVEGSVDIADDDDDNIIGDTRFTPMYAYVHSYHHQPPPAYSEIDPQNRPPYSYSSEIR</sequence>
<dbReference type="OrthoDB" id="2333384at2759"/>
<protein>
    <submittedName>
        <fullName evidence="2">Arrestin domain-containing protein 3</fullName>
    </submittedName>
</protein>
<evidence type="ECO:0000313" key="2">
    <source>
        <dbReference type="EMBL" id="GFQ77471.1"/>
    </source>
</evidence>
<dbReference type="InterPro" id="IPR014756">
    <property type="entry name" value="Ig_E-set"/>
</dbReference>
<gene>
    <name evidence="2" type="primary">Arrdc3</name>
    <name evidence="2" type="ORF">TNCT_358941</name>
</gene>
<evidence type="ECO:0000313" key="3">
    <source>
        <dbReference type="Proteomes" id="UP000887116"/>
    </source>
</evidence>
<reference evidence="2" key="1">
    <citation type="submission" date="2020-07" db="EMBL/GenBank/DDBJ databases">
        <title>Multicomponent nature underlies the extraordinary mechanical properties of spider dragline silk.</title>
        <authorList>
            <person name="Kono N."/>
            <person name="Nakamura H."/>
            <person name="Mori M."/>
            <person name="Yoshida Y."/>
            <person name="Ohtoshi R."/>
            <person name="Malay A.D."/>
            <person name="Moran D.A.P."/>
            <person name="Tomita M."/>
            <person name="Numata K."/>
            <person name="Arakawa K."/>
        </authorList>
    </citation>
    <scope>NUCLEOTIDE SEQUENCE</scope>
</reference>
<dbReference type="AlphaFoldDB" id="A0A8X6FEM8"/>
<organism evidence="2 3">
    <name type="scientific">Trichonephila clavata</name>
    <name type="common">Joro spider</name>
    <name type="synonym">Nephila clavata</name>
    <dbReference type="NCBI Taxonomy" id="2740835"/>
    <lineage>
        <taxon>Eukaryota</taxon>
        <taxon>Metazoa</taxon>
        <taxon>Ecdysozoa</taxon>
        <taxon>Arthropoda</taxon>
        <taxon>Chelicerata</taxon>
        <taxon>Arachnida</taxon>
        <taxon>Araneae</taxon>
        <taxon>Araneomorphae</taxon>
        <taxon>Entelegynae</taxon>
        <taxon>Araneoidea</taxon>
        <taxon>Nephilidae</taxon>
        <taxon>Trichonephila</taxon>
    </lineage>
</organism>
<evidence type="ECO:0000256" key="1">
    <source>
        <dbReference type="SAM" id="MobiDB-lite"/>
    </source>
</evidence>
<keyword evidence="3" id="KW-1185">Reference proteome</keyword>
<proteinExistence type="predicted"/>
<dbReference type="EMBL" id="BMAO01031768">
    <property type="protein sequence ID" value="GFQ77471.1"/>
    <property type="molecule type" value="Genomic_DNA"/>
</dbReference>
<dbReference type="Gene3D" id="2.60.40.640">
    <property type="match status" value="1"/>
</dbReference>
<name>A0A8X6FEM8_TRICU</name>
<dbReference type="SUPFAM" id="SSF81296">
    <property type="entry name" value="E set domains"/>
    <property type="match status" value="1"/>
</dbReference>
<accession>A0A8X6FEM8</accession>
<dbReference type="InterPro" id="IPR014752">
    <property type="entry name" value="Arrestin-like_C"/>
</dbReference>
<feature type="non-terminal residue" evidence="2">
    <location>
        <position position="1"/>
    </location>
</feature>
<dbReference type="Proteomes" id="UP000887116">
    <property type="component" value="Unassembled WGS sequence"/>
</dbReference>